<evidence type="ECO:0000256" key="1">
    <source>
        <dbReference type="ARBA" id="ARBA00008563"/>
    </source>
</evidence>
<reference evidence="7" key="1">
    <citation type="submission" date="2023-03" db="EMBL/GenBank/DDBJ databases">
        <authorList>
            <person name="Steffen K."/>
            <person name="Cardenas P."/>
        </authorList>
    </citation>
    <scope>NUCLEOTIDE SEQUENCE</scope>
</reference>
<name>A0AA35W8F0_GEOBA</name>
<comment type="caution">
    <text evidence="7">The sequence shown here is derived from an EMBL/GenBank/DDBJ whole genome shotgun (WGS) entry which is preliminary data.</text>
</comment>
<dbReference type="GO" id="GO:0006412">
    <property type="term" value="P:translation"/>
    <property type="evidence" value="ECO:0007669"/>
    <property type="project" value="InterPro"/>
</dbReference>
<evidence type="ECO:0000256" key="2">
    <source>
        <dbReference type="ARBA" id="ARBA00022730"/>
    </source>
</evidence>
<dbReference type="GO" id="GO:1990904">
    <property type="term" value="C:ribonucleoprotein complex"/>
    <property type="evidence" value="ECO:0007669"/>
    <property type="project" value="UniProtKB-KW"/>
</dbReference>
<dbReference type="GO" id="GO:0019843">
    <property type="term" value="F:rRNA binding"/>
    <property type="evidence" value="ECO:0007669"/>
    <property type="project" value="UniProtKB-KW"/>
</dbReference>
<dbReference type="GO" id="GO:0005840">
    <property type="term" value="C:ribosome"/>
    <property type="evidence" value="ECO:0007669"/>
    <property type="project" value="UniProtKB-KW"/>
</dbReference>
<dbReference type="InterPro" id="IPR028909">
    <property type="entry name" value="bL21-like"/>
</dbReference>
<dbReference type="AlphaFoldDB" id="A0AA35W8F0"/>
<accession>A0AA35W8F0</accession>
<keyword evidence="2" id="KW-0699">rRNA-binding</keyword>
<dbReference type="InterPro" id="IPR001787">
    <property type="entry name" value="Ribosomal_bL21"/>
</dbReference>
<dbReference type="PANTHER" id="PTHR21349:SF0">
    <property type="entry name" value="LARGE RIBOSOMAL SUBUNIT PROTEIN BL21M"/>
    <property type="match status" value="1"/>
</dbReference>
<evidence type="ECO:0000256" key="4">
    <source>
        <dbReference type="ARBA" id="ARBA00022980"/>
    </source>
</evidence>
<gene>
    <name evidence="7" type="ORF">GBAR_LOCUS7230</name>
</gene>
<dbReference type="EMBL" id="CASHTH010001080">
    <property type="protein sequence ID" value="CAI8011109.1"/>
    <property type="molecule type" value="Genomic_DNA"/>
</dbReference>
<dbReference type="PROSITE" id="PS01169">
    <property type="entry name" value="RIBOSOMAL_L21"/>
    <property type="match status" value="1"/>
</dbReference>
<dbReference type="SUPFAM" id="SSF141091">
    <property type="entry name" value="L21p-like"/>
    <property type="match status" value="1"/>
</dbReference>
<keyword evidence="8" id="KW-1185">Reference proteome</keyword>
<evidence type="ECO:0000313" key="7">
    <source>
        <dbReference type="EMBL" id="CAI8011109.1"/>
    </source>
</evidence>
<organism evidence="7 8">
    <name type="scientific">Geodia barretti</name>
    <name type="common">Barrett's horny sponge</name>
    <dbReference type="NCBI Taxonomy" id="519541"/>
    <lineage>
        <taxon>Eukaryota</taxon>
        <taxon>Metazoa</taxon>
        <taxon>Porifera</taxon>
        <taxon>Demospongiae</taxon>
        <taxon>Heteroscleromorpha</taxon>
        <taxon>Tetractinellida</taxon>
        <taxon>Astrophorina</taxon>
        <taxon>Geodiidae</taxon>
        <taxon>Geodia</taxon>
    </lineage>
</organism>
<dbReference type="GO" id="GO:0003735">
    <property type="term" value="F:structural constituent of ribosome"/>
    <property type="evidence" value="ECO:0007669"/>
    <property type="project" value="InterPro"/>
</dbReference>
<sequence>MYAVFASGGKQHRVQVDTLIDIEKLDAPVGEKVTLSEILVIGDGNGNVQVGTPYLENTAVVGEVVQQAKNKKIVVFKSKRRKGYKRKLGHRQRFTRLRITEIQDGSNASEEGNENGS</sequence>
<dbReference type="Pfam" id="PF00829">
    <property type="entry name" value="Ribosomal_L21p"/>
    <property type="match status" value="1"/>
</dbReference>
<dbReference type="PANTHER" id="PTHR21349">
    <property type="entry name" value="50S RIBOSOMAL PROTEIN L21"/>
    <property type="match status" value="1"/>
</dbReference>
<dbReference type="InterPro" id="IPR018258">
    <property type="entry name" value="Ribosomal_bL21_CS"/>
</dbReference>
<keyword evidence="5" id="KW-0687">Ribonucleoprotein</keyword>
<proteinExistence type="inferred from homology"/>
<keyword evidence="3" id="KW-0694">RNA-binding</keyword>
<protein>
    <recommendedName>
        <fullName evidence="6">Large ribosomal subunit protein bL21m</fullName>
    </recommendedName>
</protein>
<dbReference type="NCBIfam" id="TIGR00061">
    <property type="entry name" value="L21"/>
    <property type="match status" value="1"/>
</dbReference>
<evidence type="ECO:0000256" key="5">
    <source>
        <dbReference type="ARBA" id="ARBA00023274"/>
    </source>
</evidence>
<keyword evidence="4 7" id="KW-0689">Ribosomal protein</keyword>
<dbReference type="Proteomes" id="UP001174909">
    <property type="component" value="Unassembled WGS sequence"/>
</dbReference>
<evidence type="ECO:0000256" key="6">
    <source>
        <dbReference type="ARBA" id="ARBA00044129"/>
    </source>
</evidence>
<dbReference type="HAMAP" id="MF_01363">
    <property type="entry name" value="Ribosomal_bL21"/>
    <property type="match status" value="1"/>
</dbReference>
<comment type="similarity">
    <text evidence="1">Belongs to the bacterial ribosomal protein bL21 family.</text>
</comment>
<evidence type="ECO:0000256" key="3">
    <source>
        <dbReference type="ARBA" id="ARBA00022884"/>
    </source>
</evidence>
<evidence type="ECO:0000313" key="8">
    <source>
        <dbReference type="Proteomes" id="UP001174909"/>
    </source>
</evidence>
<dbReference type="GO" id="GO:0005737">
    <property type="term" value="C:cytoplasm"/>
    <property type="evidence" value="ECO:0007669"/>
    <property type="project" value="UniProtKB-ARBA"/>
</dbReference>
<dbReference type="InterPro" id="IPR036164">
    <property type="entry name" value="bL21-like_sf"/>
</dbReference>